<keyword evidence="2" id="KW-0804">Transcription</keyword>
<sequence length="402" mass="45685">MDVSIATVMFHLLCKNLLVCYGRRYTIRASLTCNSLLFNKCISTTANQHSFTVSYLINSFGFSQKSALLASKYLQFESPERPDSIIALLKSHGFSETQISKAIRCTPRLLGASIEKTILPKLEYFYSSGFSITELPQILSVCPIVLLRSLENHIVPIFDYLSDLSKSREMTVAVIKRSPYLLLYDIDTCLVPKLNLLRDIGVSGSNIHMLLCYWSRIFGANSDTFRNTVEEVKDLGISPLSSHFVLAIVAKGFGRTKWENKVNVFKRCGWSEEEVLAAFCKNPLFMTASKDKLMAVMDFLVNEMNMESSAIAKCPGLFVLSMKKTFIPRATVFQFLLSKGLIDRKDTNLITLFTYSEKDFLRKFVNSYDEAPQLLKLYQEKLDHLKMKKTYVSKERDGVIVK</sequence>
<dbReference type="InterPro" id="IPR003690">
    <property type="entry name" value="MTERF"/>
</dbReference>
<dbReference type="SMART" id="SM00733">
    <property type="entry name" value="Mterf"/>
    <property type="match status" value="6"/>
</dbReference>
<proteinExistence type="inferred from homology"/>
<gene>
    <name evidence="4" type="ORF">Ddye_017268</name>
</gene>
<keyword evidence="2" id="KW-0805">Transcription regulation</keyword>
<evidence type="ECO:0000256" key="3">
    <source>
        <dbReference type="ARBA" id="ARBA00022946"/>
    </source>
</evidence>
<dbReference type="GO" id="GO:0006353">
    <property type="term" value="P:DNA-templated transcription termination"/>
    <property type="evidence" value="ECO:0007669"/>
    <property type="project" value="UniProtKB-KW"/>
</dbReference>
<dbReference type="PANTHER" id="PTHR13068">
    <property type="entry name" value="CGI-12 PROTEIN-RELATED"/>
    <property type="match status" value="1"/>
</dbReference>
<evidence type="ECO:0000256" key="1">
    <source>
        <dbReference type="ARBA" id="ARBA00007692"/>
    </source>
</evidence>
<dbReference type="GO" id="GO:0003676">
    <property type="term" value="F:nucleic acid binding"/>
    <property type="evidence" value="ECO:0007669"/>
    <property type="project" value="InterPro"/>
</dbReference>
<evidence type="ECO:0000313" key="4">
    <source>
        <dbReference type="EMBL" id="KAK2649779.1"/>
    </source>
</evidence>
<organism evidence="4 5">
    <name type="scientific">Dipteronia dyeriana</name>
    <dbReference type="NCBI Taxonomy" id="168575"/>
    <lineage>
        <taxon>Eukaryota</taxon>
        <taxon>Viridiplantae</taxon>
        <taxon>Streptophyta</taxon>
        <taxon>Embryophyta</taxon>
        <taxon>Tracheophyta</taxon>
        <taxon>Spermatophyta</taxon>
        <taxon>Magnoliopsida</taxon>
        <taxon>eudicotyledons</taxon>
        <taxon>Gunneridae</taxon>
        <taxon>Pentapetalae</taxon>
        <taxon>rosids</taxon>
        <taxon>malvids</taxon>
        <taxon>Sapindales</taxon>
        <taxon>Sapindaceae</taxon>
        <taxon>Hippocastanoideae</taxon>
        <taxon>Acereae</taxon>
        <taxon>Dipteronia</taxon>
    </lineage>
</organism>
<comment type="caution">
    <text evidence="4">The sequence shown here is derived from an EMBL/GenBank/DDBJ whole genome shotgun (WGS) entry which is preliminary data.</text>
</comment>
<accession>A0AAD9U8V3</accession>
<protein>
    <submittedName>
        <fullName evidence="4">Uncharacterized protein</fullName>
    </submittedName>
</protein>
<dbReference type="PANTHER" id="PTHR13068:SF166">
    <property type="entry name" value="TRANSCRIPTION TERMINATION FACTOR MTERF15, MITOCHONDRIAL-LIKE"/>
    <property type="match status" value="1"/>
</dbReference>
<evidence type="ECO:0000256" key="2">
    <source>
        <dbReference type="ARBA" id="ARBA00022472"/>
    </source>
</evidence>
<dbReference type="Proteomes" id="UP001280121">
    <property type="component" value="Unassembled WGS sequence"/>
</dbReference>
<keyword evidence="5" id="KW-1185">Reference proteome</keyword>
<keyword evidence="3" id="KW-0809">Transit peptide</keyword>
<comment type="similarity">
    <text evidence="1">Belongs to the mTERF family.</text>
</comment>
<name>A0AAD9U8V3_9ROSI</name>
<dbReference type="Gene3D" id="1.25.70.10">
    <property type="entry name" value="Transcription termination factor 3, mitochondrial"/>
    <property type="match status" value="1"/>
</dbReference>
<keyword evidence="2" id="KW-0806">Transcription termination</keyword>
<evidence type="ECO:0000313" key="5">
    <source>
        <dbReference type="Proteomes" id="UP001280121"/>
    </source>
</evidence>
<dbReference type="EMBL" id="JANJYI010000005">
    <property type="protein sequence ID" value="KAK2649779.1"/>
    <property type="molecule type" value="Genomic_DNA"/>
</dbReference>
<dbReference type="FunFam" id="1.25.70.10:FF:000001">
    <property type="entry name" value="Mitochondrial transcription termination factor-like"/>
    <property type="match status" value="1"/>
</dbReference>
<dbReference type="Pfam" id="PF02536">
    <property type="entry name" value="mTERF"/>
    <property type="match status" value="1"/>
</dbReference>
<dbReference type="InterPro" id="IPR038538">
    <property type="entry name" value="MTERF_sf"/>
</dbReference>
<dbReference type="AlphaFoldDB" id="A0AAD9U8V3"/>
<reference evidence="4" key="1">
    <citation type="journal article" date="2023" name="Plant J.">
        <title>Genome sequences and population genomics provide insights into the demographic history, inbreeding, and mutation load of two 'living fossil' tree species of Dipteronia.</title>
        <authorList>
            <person name="Feng Y."/>
            <person name="Comes H.P."/>
            <person name="Chen J."/>
            <person name="Zhu S."/>
            <person name="Lu R."/>
            <person name="Zhang X."/>
            <person name="Li P."/>
            <person name="Qiu J."/>
            <person name="Olsen K.M."/>
            <person name="Qiu Y."/>
        </authorList>
    </citation>
    <scope>NUCLEOTIDE SEQUENCE</scope>
    <source>
        <strain evidence="4">KIB01</strain>
    </source>
</reference>